<dbReference type="PANTHER" id="PTHR24148:SF64">
    <property type="entry name" value="HETEROKARYON INCOMPATIBILITY DOMAIN-CONTAINING PROTEIN"/>
    <property type="match status" value="1"/>
</dbReference>
<name>A0A8H5PCQ3_GIBSU</name>
<evidence type="ECO:0000313" key="3">
    <source>
        <dbReference type="Proteomes" id="UP000547976"/>
    </source>
</evidence>
<reference evidence="2 3" key="1">
    <citation type="submission" date="2020-05" db="EMBL/GenBank/DDBJ databases">
        <title>Identification and distribution of gene clusters putatively required for synthesis of sphingolipid metabolism inhibitors in phylogenetically diverse species of the filamentous fungus Fusarium.</title>
        <authorList>
            <person name="Kim H.-S."/>
            <person name="Busman M."/>
            <person name="Brown D.W."/>
            <person name="Divon H."/>
            <person name="Uhlig S."/>
            <person name="Proctor R.H."/>
        </authorList>
    </citation>
    <scope>NUCLEOTIDE SEQUENCE [LARGE SCALE GENOMIC DNA]</scope>
    <source>
        <strain evidence="2 3">NRRL 66333</strain>
    </source>
</reference>
<dbReference type="RefSeq" id="XP_036534920.1">
    <property type="nucleotide sequence ID" value="XM_036688157.1"/>
</dbReference>
<evidence type="ECO:0000259" key="1">
    <source>
        <dbReference type="Pfam" id="PF06985"/>
    </source>
</evidence>
<organism evidence="2 3">
    <name type="scientific">Gibberella subglutinans</name>
    <name type="common">Fusarium subglutinans</name>
    <dbReference type="NCBI Taxonomy" id="42677"/>
    <lineage>
        <taxon>Eukaryota</taxon>
        <taxon>Fungi</taxon>
        <taxon>Dikarya</taxon>
        <taxon>Ascomycota</taxon>
        <taxon>Pezizomycotina</taxon>
        <taxon>Sordariomycetes</taxon>
        <taxon>Hypocreomycetidae</taxon>
        <taxon>Hypocreales</taxon>
        <taxon>Nectriaceae</taxon>
        <taxon>Fusarium</taxon>
        <taxon>Fusarium fujikuroi species complex</taxon>
    </lineage>
</organism>
<protein>
    <submittedName>
        <fullName evidence="2">Heterokaryon incompatibility protein</fullName>
    </submittedName>
</protein>
<dbReference type="InterPro" id="IPR052895">
    <property type="entry name" value="HetReg/Transcr_Mod"/>
</dbReference>
<dbReference type="OrthoDB" id="3553147at2759"/>
<gene>
    <name evidence="2" type="ORF">FSUBG_9624</name>
</gene>
<accession>A0A8H5PCQ3</accession>
<proteinExistence type="predicted"/>
<dbReference type="Proteomes" id="UP000547976">
    <property type="component" value="Unassembled WGS sequence"/>
</dbReference>
<dbReference type="EMBL" id="JAAOAV010000150">
    <property type="protein sequence ID" value="KAF5594051.1"/>
    <property type="molecule type" value="Genomic_DNA"/>
</dbReference>
<sequence length="444" mass="50944">MIIDNFKYNSLQENEIRVLVLDAAGQEGDPLSGALVVVKHIPGEPVTRYEAMSYTWGDQSDPDYIDLRHPKPICYDKSCICDKESSGSLAIGRNLASALRKIRHQSNNQILWADSICINQQDLDERAAQVLRMRDIYKHAQRVIAWLGLADEHSPIAIAMLQELAECVDFTNEEDDILNNRIRFKPDKYDFIMRRLSDNLHDWSKPMPFSDRQWQALVFFISRPWFRRLWVRQEILLAGKDTIILAGDDSLPWLHFRSAIEIIAAKREALVDKVDILIMVEFFNARSFSALRLLRDFFSLVAYTHACEVTEPRDRVFALLGLAEGGFTSKIVVDYRKNIKDVHRDALVRASTYHQDLKLMSLCDSASEPTWIPDLERIQHQRPMTYGRAALCSAENGHAFTKEQLLLQGIRCDYIMELVGPQDSQNSQAELQATVLEAVKLESY</sequence>
<keyword evidence="3" id="KW-1185">Reference proteome</keyword>
<dbReference type="InterPro" id="IPR010730">
    <property type="entry name" value="HET"/>
</dbReference>
<feature type="domain" description="Heterokaryon incompatibility" evidence="1">
    <location>
        <begin position="49"/>
        <end position="234"/>
    </location>
</feature>
<dbReference type="AlphaFoldDB" id="A0A8H5PCQ3"/>
<evidence type="ECO:0000313" key="2">
    <source>
        <dbReference type="EMBL" id="KAF5594051.1"/>
    </source>
</evidence>
<dbReference type="GeneID" id="59322875"/>
<dbReference type="Pfam" id="PF06985">
    <property type="entry name" value="HET"/>
    <property type="match status" value="1"/>
</dbReference>
<comment type="caution">
    <text evidence="2">The sequence shown here is derived from an EMBL/GenBank/DDBJ whole genome shotgun (WGS) entry which is preliminary data.</text>
</comment>
<dbReference type="PANTHER" id="PTHR24148">
    <property type="entry name" value="ANKYRIN REPEAT DOMAIN-CONTAINING PROTEIN 39 HOMOLOG-RELATED"/>
    <property type="match status" value="1"/>
</dbReference>